<gene>
    <name evidence="1" type="ORF">ENV54_06995</name>
</gene>
<evidence type="ECO:0000313" key="1">
    <source>
        <dbReference type="EMBL" id="HGH61029.1"/>
    </source>
</evidence>
<reference evidence="1" key="1">
    <citation type="journal article" date="2020" name="mSystems">
        <title>Genome- and Community-Level Interaction Insights into Carbon Utilization and Element Cycling Functions of Hydrothermarchaeota in Hydrothermal Sediment.</title>
        <authorList>
            <person name="Zhou Z."/>
            <person name="Liu Y."/>
            <person name="Xu W."/>
            <person name="Pan J."/>
            <person name="Luo Z.H."/>
            <person name="Li M."/>
        </authorList>
    </citation>
    <scope>NUCLEOTIDE SEQUENCE [LARGE SCALE GENOMIC DNA]</scope>
    <source>
        <strain evidence="1">SpSt-769</strain>
    </source>
</reference>
<name>A0A7C4ESC3_9BACT</name>
<proteinExistence type="predicted"/>
<dbReference type="EMBL" id="DTGT01000217">
    <property type="protein sequence ID" value="HGH61029.1"/>
    <property type="molecule type" value="Genomic_DNA"/>
</dbReference>
<accession>A0A7C4ESC3</accession>
<sequence>MAGIIFGVAGCFGKRGVYEIKERPYPVLYEDDSTVRLGSKDDNVFVEIRTVAASKPMENLAIYYPALFPGGEMIRPGDREEYTKVNGHNAYKVVFQTKYIRKRKRITGSEEEAKKSLPDGWTIMTMEDPMTGKPIPVMYGPIIPQQKILYLVQGTSRIYYVFLRADGDAIDSAVKAFDKFVNEGIDYQ</sequence>
<protein>
    <submittedName>
        <fullName evidence="1">Uncharacterized protein</fullName>
    </submittedName>
</protein>
<dbReference type="AlphaFoldDB" id="A0A7C4ESC3"/>
<comment type="caution">
    <text evidence="1">The sequence shown here is derived from an EMBL/GenBank/DDBJ whole genome shotgun (WGS) entry which is preliminary data.</text>
</comment>
<organism evidence="1">
    <name type="scientific">Desulfomonile tiedjei</name>
    <dbReference type="NCBI Taxonomy" id="2358"/>
    <lineage>
        <taxon>Bacteria</taxon>
        <taxon>Pseudomonadati</taxon>
        <taxon>Thermodesulfobacteriota</taxon>
        <taxon>Desulfomonilia</taxon>
        <taxon>Desulfomonilales</taxon>
        <taxon>Desulfomonilaceae</taxon>
        <taxon>Desulfomonile</taxon>
    </lineage>
</organism>